<feature type="domain" description="HTH lysR-type" evidence="5">
    <location>
        <begin position="1"/>
        <end position="58"/>
    </location>
</feature>
<accession>A0A6J5DXB1</accession>
<dbReference type="GO" id="GO:0006351">
    <property type="term" value="P:DNA-templated transcription"/>
    <property type="evidence" value="ECO:0007669"/>
    <property type="project" value="TreeGrafter"/>
</dbReference>
<dbReference type="SUPFAM" id="SSF53850">
    <property type="entry name" value="Periplasmic binding protein-like II"/>
    <property type="match status" value="1"/>
</dbReference>
<proteinExistence type="inferred from homology"/>
<keyword evidence="3" id="KW-0238">DNA-binding</keyword>
<dbReference type="InterPro" id="IPR036390">
    <property type="entry name" value="WH_DNA-bd_sf"/>
</dbReference>
<dbReference type="GO" id="GO:0003700">
    <property type="term" value="F:DNA-binding transcription factor activity"/>
    <property type="evidence" value="ECO:0007669"/>
    <property type="project" value="InterPro"/>
</dbReference>
<dbReference type="InterPro" id="IPR058163">
    <property type="entry name" value="LysR-type_TF_proteobact-type"/>
</dbReference>
<evidence type="ECO:0000256" key="3">
    <source>
        <dbReference type="ARBA" id="ARBA00023125"/>
    </source>
</evidence>
<dbReference type="Gene3D" id="1.10.10.10">
    <property type="entry name" value="Winged helix-like DNA-binding domain superfamily/Winged helix DNA-binding domain"/>
    <property type="match status" value="1"/>
</dbReference>
<dbReference type="Pfam" id="PF03466">
    <property type="entry name" value="LysR_substrate"/>
    <property type="match status" value="1"/>
</dbReference>
<dbReference type="SUPFAM" id="SSF46785">
    <property type="entry name" value="Winged helix' DNA-binding domain"/>
    <property type="match status" value="1"/>
</dbReference>
<evidence type="ECO:0000256" key="4">
    <source>
        <dbReference type="ARBA" id="ARBA00023163"/>
    </source>
</evidence>
<protein>
    <submittedName>
        <fullName evidence="6">HTH-type transcriptional regulator DmlR</fullName>
    </submittedName>
</protein>
<dbReference type="Gene3D" id="3.40.190.290">
    <property type="match status" value="1"/>
</dbReference>
<evidence type="ECO:0000259" key="5">
    <source>
        <dbReference type="PROSITE" id="PS50931"/>
    </source>
</evidence>
<dbReference type="Pfam" id="PF00126">
    <property type="entry name" value="HTH_1"/>
    <property type="match status" value="1"/>
</dbReference>
<sequence length="311" mass="33770">MDLSAVEAFVRAAEASSFTVAARQMGLTASGVSKAVSRLESQTGVVLLHRSTRSVGLTAEGAVFFERCRDILAGLKEAEAALQQCAQAPSGRLRIAAPVAFGRSVLVPALVEFRRRFPGLTVEASFSDALQDIIEEGFDVAIRIGDLPSSRLIAREVGVAQWVACASPHYLNERGRPRTPDDLAAHDCIAYMSAHTRRCRDWHFMSGSRDWTVRVGESARQVVDHCDALIDAALADSGIVYVHGYVAAGPLRAGRLERVLEGYNTPRRSIHILYPALRQRSPKVRAFVDFAADALSAHRELCATAEALDMA</sequence>
<dbReference type="FunFam" id="1.10.10.10:FF:000001">
    <property type="entry name" value="LysR family transcriptional regulator"/>
    <property type="match status" value="1"/>
</dbReference>
<evidence type="ECO:0000256" key="1">
    <source>
        <dbReference type="ARBA" id="ARBA00009437"/>
    </source>
</evidence>
<name>A0A6J5DXB1_9BURK</name>
<dbReference type="GO" id="GO:0043565">
    <property type="term" value="F:sequence-specific DNA binding"/>
    <property type="evidence" value="ECO:0007669"/>
    <property type="project" value="TreeGrafter"/>
</dbReference>
<gene>
    <name evidence="6" type="primary">dmlR_19</name>
    <name evidence="6" type="ORF">LMG29739_02953</name>
</gene>
<comment type="similarity">
    <text evidence="1">Belongs to the LysR transcriptional regulatory family.</text>
</comment>
<dbReference type="Proteomes" id="UP000494329">
    <property type="component" value="Unassembled WGS sequence"/>
</dbReference>
<evidence type="ECO:0000313" key="7">
    <source>
        <dbReference type="Proteomes" id="UP000494329"/>
    </source>
</evidence>
<organism evidence="6 7">
    <name type="scientific">Paraburkholderia solisilvae</name>
    <dbReference type="NCBI Taxonomy" id="624376"/>
    <lineage>
        <taxon>Bacteria</taxon>
        <taxon>Pseudomonadati</taxon>
        <taxon>Pseudomonadota</taxon>
        <taxon>Betaproteobacteria</taxon>
        <taxon>Burkholderiales</taxon>
        <taxon>Burkholderiaceae</taxon>
        <taxon>Paraburkholderia</taxon>
    </lineage>
</organism>
<keyword evidence="7" id="KW-1185">Reference proteome</keyword>
<dbReference type="InterPro" id="IPR036388">
    <property type="entry name" value="WH-like_DNA-bd_sf"/>
</dbReference>
<dbReference type="InterPro" id="IPR000847">
    <property type="entry name" value="LysR_HTH_N"/>
</dbReference>
<dbReference type="RefSeq" id="WP_175111661.1">
    <property type="nucleotide sequence ID" value="NZ_CADIKF010000021.1"/>
</dbReference>
<dbReference type="CDD" id="cd08422">
    <property type="entry name" value="PBP2_CrgA_like"/>
    <property type="match status" value="1"/>
</dbReference>
<keyword evidence="4" id="KW-0804">Transcription</keyword>
<dbReference type="PROSITE" id="PS50931">
    <property type="entry name" value="HTH_LYSR"/>
    <property type="match status" value="1"/>
</dbReference>
<keyword evidence="2" id="KW-0805">Transcription regulation</keyword>
<dbReference type="AlphaFoldDB" id="A0A6J5DXB1"/>
<evidence type="ECO:0000313" key="6">
    <source>
        <dbReference type="EMBL" id="CAB3758633.1"/>
    </source>
</evidence>
<dbReference type="InterPro" id="IPR005119">
    <property type="entry name" value="LysR_subst-bd"/>
</dbReference>
<dbReference type="PANTHER" id="PTHR30537:SF5">
    <property type="entry name" value="HTH-TYPE TRANSCRIPTIONAL ACTIVATOR TTDR-RELATED"/>
    <property type="match status" value="1"/>
</dbReference>
<evidence type="ECO:0000256" key="2">
    <source>
        <dbReference type="ARBA" id="ARBA00023015"/>
    </source>
</evidence>
<dbReference type="PANTHER" id="PTHR30537">
    <property type="entry name" value="HTH-TYPE TRANSCRIPTIONAL REGULATOR"/>
    <property type="match status" value="1"/>
</dbReference>
<reference evidence="6 7" key="1">
    <citation type="submission" date="2020-04" db="EMBL/GenBank/DDBJ databases">
        <authorList>
            <person name="De Canck E."/>
        </authorList>
    </citation>
    <scope>NUCLEOTIDE SEQUENCE [LARGE SCALE GENOMIC DNA]</scope>
    <source>
        <strain evidence="6 7">LMG 29739</strain>
    </source>
</reference>
<dbReference type="EMBL" id="CADIKF010000021">
    <property type="protein sequence ID" value="CAB3758633.1"/>
    <property type="molecule type" value="Genomic_DNA"/>
</dbReference>